<dbReference type="InterPro" id="IPR001789">
    <property type="entry name" value="Sig_transdc_resp-reg_receiver"/>
</dbReference>
<dbReference type="NCBIfam" id="NF001965">
    <property type="entry name" value="PRK00742.1"/>
    <property type="match status" value="1"/>
</dbReference>
<comment type="domain">
    <text evidence="3">Contains a C-terminal catalytic domain, and an N-terminal region which modulates catalytic activity.</text>
</comment>
<comment type="PTM">
    <text evidence="3">Phosphorylated by CheA. Phosphorylation of the N-terminal regulatory domain activates the methylesterase activity.</text>
</comment>
<dbReference type="InterPro" id="IPR011006">
    <property type="entry name" value="CheY-like_superfamily"/>
</dbReference>
<dbReference type="Pfam" id="PF01339">
    <property type="entry name" value="CheB_methylest"/>
    <property type="match status" value="1"/>
</dbReference>
<evidence type="ECO:0000256" key="4">
    <source>
        <dbReference type="PROSITE-ProRule" id="PRU00050"/>
    </source>
</evidence>
<dbReference type="CDD" id="cd17541">
    <property type="entry name" value="REC_CheB-like"/>
    <property type="match status" value="1"/>
</dbReference>
<protein>
    <recommendedName>
        <fullName evidence="3">Protein-glutamate methylesterase/protein-glutamine glutaminase</fullName>
        <ecNumber evidence="3">3.1.1.61</ecNumber>
        <ecNumber evidence="3">3.5.1.44</ecNumber>
    </recommendedName>
</protein>
<proteinExistence type="inferred from homology"/>
<dbReference type="SUPFAM" id="SSF52172">
    <property type="entry name" value="CheY-like"/>
    <property type="match status" value="1"/>
</dbReference>
<feature type="modified residue" description="4-aspartylphosphate" evidence="3 5">
    <location>
        <position position="54"/>
    </location>
</feature>
<dbReference type="InterPro" id="IPR000673">
    <property type="entry name" value="Sig_transdc_resp-reg_Me-estase"/>
</dbReference>
<dbReference type="Gene3D" id="3.40.50.2300">
    <property type="match status" value="1"/>
</dbReference>
<feature type="active site" evidence="3 4">
    <location>
        <position position="289"/>
    </location>
</feature>
<organism evidence="8">
    <name type="scientific">Caldicellulosiruptor owensensis</name>
    <dbReference type="NCBI Taxonomy" id="55205"/>
    <lineage>
        <taxon>Bacteria</taxon>
        <taxon>Bacillati</taxon>
        <taxon>Bacillota</taxon>
        <taxon>Bacillota incertae sedis</taxon>
        <taxon>Caldicellulosiruptorales</taxon>
        <taxon>Caldicellulosiruptoraceae</taxon>
        <taxon>Caldicellulosiruptor</taxon>
    </lineage>
</organism>
<evidence type="ECO:0000256" key="1">
    <source>
        <dbReference type="ARBA" id="ARBA00022801"/>
    </source>
</evidence>
<evidence type="ECO:0000259" key="6">
    <source>
        <dbReference type="PROSITE" id="PS50110"/>
    </source>
</evidence>
<dbReference type="Gene3D" id="3.40.50.180">
    <property type="entry name" value="Methylesterase CheB, C-terminal domain"/>
    <property type="match status" value="1"/>
</dbReference>
<dbReference type="PANTHER" id="PTHR42872:SF3">
    <property type="entry name" value="PROTEIN-GLUTAMATE METHYLESTERASE_PROTEIN-GLUTAMINE GLUTAMINASE 1"/>
    <property type="match status" value="1"/>
</dbReference>
<dbReference type="GO" id="GO:0005737">
    <property type="term" value="C:cytoplasm"/>
    <property type="evidence" value="ECO:0007669"/>
    <property type="project" value="UniProtKB-SubCell"/>
</dbReference>
<comment type="catalytic activity">
    <reaction evidence="3">
        <text>L-glutaminyl-[protein] + H2O = L-glutamyl-[protein] + NH4(+)</text>
        <dbReference type="Rhea" id="RHEA:16441"/>
        <dbReference type="Rhea" id="RHEA-COMP:10207"/>
        <dbReference type="Rhea" id="RHEA-COMP:10208"/>
        <dbReference type="ChEBI" id="CHEBI:15377"/>
        <dbReference type="ChEBI" id="CHEBI:28938"/>
        <dbReference type="ChEBI" id="CHEBI:29973"/>
        <dbReference type="ChEBI" id="CHEBI:30011"/>
        <dbReference type="EC" id="3.5.1.44"/>
    </reaction>
</comment>
<dbReference type="CDD" id="cd16432">
    <property type="entry name" value="CheB_Rec"/>
    <property type="match status" value="1"/>
</dbReference>
<evidence type="ECO:0000259" key="7">
    <source>
        <dbReference type="PROSITE" id="PS50122"/>
    </source>
</evidence>
<dbReference type="PIRSF" id="PIRSF000876">
    <property type="entry name" value="RR_chemtxs_CheB"/>
    <property type="match status" value="1"/>
</dbReference>
<comment type="function">
    <text evidence="3">Involved in chemotaxis. Part of a chemotaxis signal transduction system that modulates chemotaxis in response to various stimuli. Catalyzes the demethylation of specific methylglutamate residues introduced into the chemoreceptors (methyl-accepting chemotaxis proteins or MCP) by CheR. Also mediates the irreversible deamidation of specific glutamine residues to glutamic acid.</text>
</comment>
<dbReference type="InterPro" id="IPR008248">
    <property type="entry name" value="CheB-like"/>
</dbReference>
<dbReference type="AlphaFoldDB" id="A0A7C5V0B5"/>
<dbReference type="PANTHER" id="PTHR42872">
    <property type="entry name" value="PROTEIN-GLUTAMATE METHYLESTERASE/PROTEIN-GLUTAMINE GLUTAMINASE"/>
    <property type="match status" value="1"/>
</dbReference>
<dbReference type="PROSITE" id="PS50110">
    <property type="entry name" value="RESPONSE_REGULATORY"/>
    <property type="match status" value="1"/>
</dbReference>
<evidence type="ECO:0000256" key="3">
    <source>
        <dbReference type="HAMAP-Rule" id="MF_00099"/>
    </source>
</evidence>
<dbReference type="SMART" id="SM00448">
    <property type="entry name" value="REC"/>
    <property type="match status" value="1"/>
</dbReference>
<feature type="active site" evidence="3 4">
    <location>
        <position position="193"/>
    </location>
</feature>
<gene>
    <name evidence="3" type="primary">cheB</name>
    <name evidence="8" type="ORF">ENL71_01705</name>
</gene>
<feature type="active site" evidence="3 4">
    <location>
        <position position="166"/>
    </location>
</feature>
<dbReference type="SUPFAM" id="SSF52738">
    <property type="entry name" value="Methylesterase CheB, C-terminal domain"/>
    <property type="match status" value="1"/>
</dbReference>
<comment type="similarity">
    <text evidence="3">Belongs to the CheB family.</text>
</comment>
<accession>A0A7C5V0B5</accession>
<dbReference type="HAMAP" id="MF_00099">
    <property type="entry name" value="CheB_chemtxs"/>
    <property type="match status" value="1"/>
</dbReference>
<evidence type="ECO:0000256" key="5">
    <source>
        <dbReference type="PROSITE-ProRule" id="PRU00169"/>
    </source>
</evidence>
<comment type="catalytic activity">
    <reaction evidence="2 3">
        <text>[protein]-L-glutamate 5-O-methyl ester + H2O = L-glutamyl-[protein] + methanol + H(+)</text>
        <dbReference type="Rhea" id="RHEA:23236"/>
        <dbReference type="Rhea" id="RHEA-COMP:10208"/>
        <dbReference type="Rhea" id="RHEA-COMP:10311"/>
        <dbReference type="ChEBI" id="CHEBI:15377"/>
        <dbReference type="ChEBI" id="CHEBI:15378"/>
        <dbReference type="ChEBI" id="CHEBI:17790"/>
        <dbReference type="ChEBI" id="CHEBI:29973"/>
        <dbReference type="ChEBI" id="CHEBI:82795"/>
        <dbReference type="EC" id="3.1.1.61"/>
    </reaction>
</comment>
<sequence length="347" mass="37573">MVRVLVAEDSPLMRRVLIKILQKSPFIKVIDYATNGREAIEKVVSLRPDVVTMDVEMPVLNGLDALKAIMQTCPTPVVMISTLTQKGAEVTLKALSLGAVDFIPKPSVYSTDLESIENEIIHKVLNASKANVFVEKVETGVANRNKITSFSKKPLVRPNAIFIGVSTGGPKTLGEIIPYIKNDIGVPIFIVQHMPPNFTRQLASTLSEKSLLCIKEAEKGEIVKPNTVYIAPGGKQMEVTLSDGKTVINIVNGPDDLIYKPSVDYVGFSLARLYKDRLLAIMLTGMGNDGAKAFGFIKKLGGFIIAEDQSTAVIFGMPKAVIDQGIADLILPCTSMAGAINSIFLEK</sequence>
<feature type="domain" description="CheB-type methylesterase" evidence="7">
    <location>
        <begin position="154"/>
        <end position="340"/>
    </location>
</feature>
<keyword evidence="3 4" id="KW-0145">Chemotaxis</keyword>
<feature type="domain" description="Response regulatory" evidence="6">
    <location>
        <begin position="3"/>
        <end position="120"/>
    </location>
</feature>
<evidence type="ECO:0000256" key="2">
    <source>
        <dbReference type="ARBA" id="ARBA00048267"/>
    </source>
</evidence>
<reference evidence="8" key="1">
    <citation type="journal article" date="2020" name="mSystems">
        <title>Genome- and Community-Level Interaction Insights into Carbon Utilization and Element Cycling Functions of Hydrothermarchaeota in Hydrothermal Sediment.</title>
        <authorList>
            <person name="Zhou Z."/>
            <person name="Liu Y."/>
            <person name="Xu W."/>
            <person name="Pan J."/>
            <person name="Luo Z.H."/>
            <person name="Li M."/>
        </authorList>
    </citation>
    <scope>NUCLEOTIDE SEQUENCE [LARGE SCALE GENOMIC DNA]</scope>
    <source>
        <strain evidence="8">SpSt-102</strain>
    </source>
</reference>
<dbReference type="EC" id="3.5.1.44" evidence="3"/>
<dbReference type="EMBL" id="DRUZ01000024">
    <property type="protein sequence ID" value="HHS01244.1"/>
    <property type="molecule type" value="Genomic_DNA"/>
</dbReference>
<dbReference type="InterPro" id="IPR035909">
    <property type="entry name" value="CheB_C"/>
</dbReference>
<dbReference type="GO" id="GO:0000156">
    <property type="term" value="F:phosphorelay response regulator activity"/>
    <property type="evidence" value="ECO:0007669"/>
    <property type="project" value="InterPro"/>
</dbReference>
<comment type="subcellular location">
    <subcellularLocation>
        <location evidence="3">Cytoplasm</location>
    </subcellularLocation>
</comment>
<keyword evidence="1 3" id="KW-0378">Hydrolase</keyword>
<dbReference type="EC" id="3.1.1.61" evidence="3"/>
<keyword evidence="3" id="KW-0963">Cytoplasm</keyword>
<comment type="caution">
    <text evidence="8">The sequence shown here is derived from an EMBL/GenBank/DDBJ whole genome shotgun (WGS) entry which is preliminary data.</text>
</comment>
<dbReference type="PROSITE" id="PS50122">
    <property type="entry name" value="CHEB"/>
    <property type="match status" value="1"/>
</dbReference>
<dbReference type="GO" id="GO:0050568">
    <property type="term" value="F:protein-glutamine glutaminase activity"/>
    <property type="evidence" value="ECO:0007669"/>
    <property type="project" value="UniProtKB-UniRule"/>
</dbReference>
<evidence type="ECO:0000313" key="8">
    <source>
        <dbReference type="EMBL" id="HHS01244.1"/>
    </source>
</evidence>
<dbReference type="GO" id="GO:0006935">
    <property type="term" value="P:chemotaxis"/>
    <property type="evidence" value="ECO:0007669"/>
    <property type="project" value="UniProtKB-UniRule"/>
</dbReference>
<name>A0A7C5V0B5_9FIRM</name>
<keyword evidence="3 5" id="KW-0597">Phosphoprotein</keyword>
<dbReference type="GO" id="GO:0008984">
    <property type="term" value="F:protein-glutamate methylesterase activity"/>
    <property type="evidence" value="ECO:0007669"/>
    <property type="project" value="UniProtKB-UniRule"/>
</dbReference>
<dbReference type="Pfam" id="PF00072">
    <property type="entry name" value="Response_reg"/>
    <property type="match status" value="1"/>
</dbReference>